<organism evidence="2 3">
    <name type="scientific">Seiridium unicorne</name>
    <dbReference type="NCBI Taxonomy" id="138068"/>
    <lineage>
        <taxon>Eukaryota</taxon>
        <taxon>Fungi</taxon>
        <taxon>Dikarya</taxon>
        <taxon>Ascomycota</taxon>
        <taxon>Pezizomycotina</taxon>
        <taxon>Sordariomycetes</taxon>
        <taxon>Xylariomycetidae</taxon>
        <taxon>Amphisphaeriales</taxon>
        <taxon>Sporocadaceae</taxon>
        <taxon>Seiridium</taxon>
    </lineage>
</organism>
<proteinExistence type="predicted"/>
<evidence type="ECO:0000256" key="1">
    <source>
        <dbReference type="SAM" id="Coils"/>
    </source>
</evidence>
<sequence length="329" mass="37771">MEFEDDPVYQEQRSKLDNNFFDKTPQIAAQFHKFRKQVEPIDVKKVWQKDMITHNADNSVQIIGNWASFDVLQYRNAPQKAGMSMIHLLAIPATEKIANGVALTIDNVGWIDMLIGTFKTAWTDPAIRQKILQHQFDAVERRAEKMEEEHDQFAKQAREVALAHCGELKAMIEDLNIDDFHYGLHLRPDASVDWLHLHILAAPPKFRRYSTSAHDKKSKDAHEVRDFIIEDAIEEAIKSARSLGPTELGTLSVSRRAALLSQMSGTPFEVEFQNIKESADPKAINQRLREALCLEYPPSIRKKKTAKRARSFRGFFSTFAEKGWQRTLQ</sequence>
<keyword evidence="3" id="KW-1185">Reference proteome</keyword>
<dbReference type="EMBL" id="JARVKF010000402">
    <property type="protein sequence ID" value="KAK9416977.1"/>
    <property type="molecule type" value="Genomic_DNA"/>
</dbReference>
<feature type="coiled-coil region" evidence="1">
    <location>
        <begin position="129"/>
        <end position="156"/>
    </location>
</feature>
<evidence type="ECO:0000313" key="3">
    <source>
        <dbReference type="Proteomes" id="UP001408356"/>
    </source>
</evidence>
<dbReference type="Proteomes" id="UP001408356">
    <property type="component" value="Unassembled WGS sequence"/>
</dbReference>
<gene>
    <name evidence="2" type="ORF">SUNI508_09216</name>
</gene>
<accession>A0ABR2UQM8</accession>
<keyword evidence="1" id="KW-0175">Coiled coil</keyword>
<protein>
    <submittedName>
        <fullName evidence="2">Uncharacterized protein</fullName>
    </submittedName>
</protein>
<reference evidence="2 3" key="1">
    <citation type="journal article" date="2024" name="J. Plant Pathol.">
        <title>Sequence and assembly of the genome of Seiridium unicorne, isolate CBS 538.82, causal agent of cypress canker disease.</title>
        <authorList>
            <person name="Scali E."/>
            <person name="Rocca G.D."/>
            <person name="Danti R."/>
            <person name="Garbelotto M."/>
            <person name="Barberini S."/>
            <person name="Baroncelli R."/>
            <person name="Emiliani G."/>
        </authorList>
    </citation>
    <scope>NUCLEOTIDE SEQUENCE [LARGE SCALE GENOMIC DNA]</scope>
    <source>
        <strain evidence="2 3">BM-138-508</strain>
    </source>
</reference>
<evidence type="ECO:0000313" key="2">
    <source>
        <dbReference type="EMBL" id="KAK9416977.1"/>
    </source>
</evidence>
<name>A0ABR2UQM8_9PEZI</name>
<comment type="caution">
    <text evidence="2">The sequence shown here is derived from an EMBL/GenBank/DDBJ whole genome shotgun (WGS) entry which is preliminary data.</text>
</comment>